<comment type="similarity">
    <text evidence="1">Belongs to the MTFR1 family.</text>
</comment>
<proteinExistence type="inferred from homology"/>
<comment type="caution">
    <text evidence="5">The sequence shown here is derived from an EMBL/GenBank/DDBJ whole genome shotgun (WGS) entry which is preliminary data.</text>
</comment>
<dbReference type="PANTHER" id="PTHR14215">
    <property type="entry name" value="PROTEIN OF UNKNOWN FUNCTION DUF729"/>
    <property type="match status" value="1"/>
</dbReference>
<evidence type="ECO:0008006" key="7">
    <source>
        <dbReference type="Google" id="ProtNLM"/>
    </source>
</evidence>
<dbReference type="Proteomes" id="UP001461498">
    <property type="component" value="Unassembled WGS sequence"/>
</dbReference>
<dbReference type="AlphaFoldDB" id="A0AAW1CT47"/>
<feature type="chain" id="PRO_5043575841" description="Mitochondrial fission regulator 2" evidence="4">
    <location>
        <begin position="20"/>
        <end position="299"/>
    </location>
</feature>
<sequence length="299" mass="32825">MAMYIGRLLELLSDLFVQAFVNPWQMTQSIVFHSNPTTPTGNRPKRKRRSIVRMIGSNLPLPSAPRVYLNLAAWNSCAHSYTSSIAIQEQIPEQDQLEIITEDVVTETDGGNGDTQAAIKSLQEELKQLRMQITAILENQSNTVKDGFKDVSVLTDSEDELRPRNKLSAPPSPPPMPPAPPPPPPLPPAALTVTQSIPIMKKSVSKNNSLYKNTPPSAMQILGQVLSEMKNGRPKLRPVQRSPGGGPLKISKPKTDPSDVLTEVLKRRFSVAQMSDTNESSDTSHTDIASSPDWKTCVT</sequence>
<feature type="region of interest" description="Disordered" evidence="3">
    <location>
        <begin position="155"/>
        <end position="190"/>
    </location>
</feature>
<dbReference type="Pfam" id="PF05308">
    <property type="entry name" value="Mito_fiss_reg"/>
    <property type="match status" value="1"/>
</dbReference>
<feature type="region of interest" description="Disordered" evidence="3">
    <location>
        <begin position="272"/>
        <end position="299"/>
    </location>
</feature>
<feature type="compositionally biased region" description="Polar residues" evidence="3">
    <location>
        <begin position="272"/>
        <end position="289"/>
    </location>
</feature>
<dbReference type="EMBL" id="JAPXFL010000011">
    <property type="protein sequence ID" value="KAK9499449.1"/>
    <property type="molecule type" value="Genomic_DNA"/>
</dbReference>
<keyword evidence="4" id="KW-0732">Signal</keyword>
<reference evidence="5 6" key="1">
    <citation type="submission" date="2022-12" db="EMBL/GenBank/DDBJ databases">
        <title>Chromosome-level genome assembly of true bugs.</title>
        <authorList>
            <person name="Ma L."/>
            <person name="Li H."/>
        </authorList>
    </citation>
    <scope>NUCLEOTIDE SEQUENCE [LARGE SCALE GENOMIC DNA]</scope>
    <source>
        <strain evidence="5">Lab_2022b</strain>
    </source>
</reference>
<keyword evidence="2" id="KW-0175">Coiled coil</keyword>
<organism evidence="5 6">
    <name type="scientific">Rhynocoris fuscipes</name>
    <dbReference type="NCBI Taxonomy" id="488301"/>
    <lineage>
        <taxon>Eukaryota</taxon>
        <taxon>Metazoa</taxon>
        <taxon>Ecdysozoa</taxon>
        <taxon>Arthropoda</taxon>
        <taxon>Hexapoda</taxon>
        <taxon>Insecta</taxon>
        <taxon>Pterygota</taxon>
        <taxon>Neoptera</taxon>
        <taxon>Paraneoptera</taxon>
        <taxon>Hemiptera</taxon>
        <taxon>Heteroptera</taxon>
        <taxon>Panheteroptera</taxon>
        <taxon>Cimicomorpha</taxon>
        <taxon>Reduviidae</taxon>
        <taxon>Harpactorinae</taxon>
        <taxon>Harpactorini</taxon>
        <taxon>Rhynocoris</taxon>
    </lineage>
</organism>
<evidence type="ECO:0000256" key="3">
    <source>
        <dbReference type="SAM" id="MobiDB-lite"/>
    </source>
</evidence>
<accession>A0AAW1CT47</accession>
<gene>
    <name evidence="5" type="ORF">O3M35_002481</name>
</gene>
<evidence type="ECO:0000313" key="5">
    <source>
        <dbReference type="EMBL" id="KAK9499449.1"/>
    </source>
</evidence>
<feature type="compositionally biased region" description="Pro residues" evidence="3">
    <location>
        <begin position="170"/>
        <end position="188"/>
    </location>
</feature>
<feature type="region of interest" description="Disordered" evidence="3">
    <location>
        <begin position="234"/>
        <end position="259"/>
    </location>
</feature>
<dbReference type="PANTHER" id="PTHR14215:SF0">
    <property type="entry name" value="WH2 DOMAIN-CONTAINING PROTEIN"/>
    <property type="match status" value="1"/>
</dbReference>
<evidence type="ECO:0000256" key="4">
    <source>
        <dbReference type="SAM" id="SignalP"/>
    </source>
</evidence>
<evidence type="ECO:0000256" key="1">
    <source>
        <dbReference type="ARBA" id="ARBA00005807"/>
    </source>
</evidence>
<protein>
    <recommendedName>
        <fullName evidence="7">Mitochondrial fission regulator 2</fullName>
    </recommendedName>
</protein>
<dbReference type="InterPro" id="IPR007972">
    <property type="entry name" value="Mtfr1"/>
</dbReference>
<feature type="coiled-coil region" evidence="2">
    <location>
        <begin position="112"/>
        <end position="139"/>
    </location>
</feature>
<evidence type="ECO:0000256" key="2">
    <source>
        <dbReference type="SAM" id="Coils"/>
    </source>
</evidence>
<keyword evidence="6" id="KW-1185">Reference proteome</keyword>
<feature type="signal peptide" evidence="4">
    <location>
        <begin position="1"/>
        <end position="19"/>
    </location>
</feature>
<name>A0AAW1CT47_9HEMI</name>
<evidence type="ECO:0000313" key="6">
    <source>
        <dbReference type="Proteomes" id="UP001461498"/>
    </source>
</evidence>